<organism evidence="3 4">
    <name type="scientific">Flagellimonas lutaonensis</name>
    <dbReference type="NCBI Taxonomy" id="516051"/>
    <lineage>
        <taxon>Bacteria</taxon>
        <taxon>Pseudomonadati</taxon>
        <taxon>Bacteroidota</taxon>
        <taxon>Flavobacteriia</taxon>
        <taxon>Flavobacteriales</taxon>
        <taxon>Flavobacteriaceae</taxon>
        <taxon>Flagellimonas</taxon>
    </lineage>
</organism>
<proteinExistence type="predicted"/>
<evidence type="ECO:0000313" key="3">
    <source>
        <dbReference type="EMBL" id="AKA36272.1"/>
    </source>
</evidence>
<reference evidence="3 4" key="1">
    <citation type="submission" date="2015-03" db="EMBL/GenBank/DDBJ databases">
        <title>Complete genome sequence of Muricauda lutaonensis CC-HSB-11T, isolated from a coastal hot spring.</title>
        <authorList>
            <person name="Kim K.M."/>
        </authorList>
    </citation>
    <scope>NUCLEOTIDE SEQUENCE [LARGE SCALE GENOMIC DNA]</scope>
    <source>
        <strain evidence="3 4">CC-HSB-11</strain>
    </source>
</reference>
<dbReference type="HOGENOM" id="CLU_1684600_0_0_10"/>
<evidence type="ECO:0000313" key="4">
    <source>
        <dbReference type="Proteomes" id="UP000032726"/>
    </source>
</evidence>
<feature type="domain" description="DUF6787" evidence="2">
    <location>
        <begin position="90"/>
        <end position="168"/>
    </location>
</feature>
<dbReference type="PATRIC" id="fig|516051.4.peg.2781"/>
<name>A0A0D5YVC7_9FLAO</name>
<keyword evidence="4" id="KW-1185">Reference proteome</keyword>
<dbReference type="OrthoDB" id="1151370at2"/>
<gene>
    <name evidence="3" type="ORF">VC82_2712</name>
</gene>
<evidence type="ECO:0000259" key="2">
    <source>
        <dbReference type="Pfam" id="PF20584"/>
    </source>
</evidence>
<dbReference type="Pfam" id="PF20584">
    <property type="entry name" value="DUF6787"/>
    <property type="match status" value="1"/>
</dbReference>
<dbReference type="AlphaFoldDB" id="A0A0D5YVC7"/>
<dbReference type="KEGG" id="mlt:VC82_2712"/>
<dbReference type="InterPro" id="IPR046714">
    <property type="entry name" value="DUF6787"/>
</dbReference>
<feature type="transmembrane region" description="Helical" evidence="1">
    <location>
        <begin position="122"/>
        <end position="148"/>
    </location>
</feature>
<accession>A0A0D5YVC7</accession>
<feature type="transmembrane region" description="Helical" evidence="1">
    <location>
        <begin position="83"/>
        <end position="102"/>
    </location>
</feature>
<dbReference type="Proteomes" id="UP000032726">
    <property type="component" value="Chromosome"/>
</dbReference>
<keyword evidence="1" id="KW-0472">Membrane</keyword>
<keyword evidence="1" id="KW-0812">Transmembrane</keyword>
<sequence length="171" mass="20047">MEKIKNRWDIVQNWQLLFPVLGVISVGATAYMLSRRLLHLFELNNTVFEWVFTLGVAALGYFIMVRFFLWCFKKLDNRWPVTYRWEMIAIFIVFAITGSASAKLAGPLTDLIGLQNGSISGWIYWPVRILLIFPIYQVLLVLVGWLFGQFKFFWNFEKKMLKHMGLGFLLP</sequence>
<protein>
    <recommendedName>
        <fullName evidence="2">DUF6787 domain-containing protein</fullName>
    </recommendedName>
</protein>
<dbReference type="RefSeq" id="WP_045802832.1">
    <property type="nucleotide sequence ID" value="NZ_CP011071.1"/>
</dbReference>
<feature type="transmembrane region" description="Helical" evidence="1">
    <location>
        <begin position="50"/>
        <end position="71"/>
    </location>
</feature>
<dbReference type="EMBL" id="CP011071">
    <property type="protein sequence ID" value="AKA36272.1"/>
    <property type="molecule type" value="Genomic_DNA"/>
</dbReference>
<dbReference type="STRING" id="516051.VC82_2712"/>
<feature type="transmembrane region" description="Helical" evidence="1">
    <location>
        <begin position="16"/>
        <end position="38"/>
    </location>
</feature>
<keyword evidence="1" id="KW-1133">Transmembrane helix</keyword>
<evidence type="ECO:0000256" key="1">
    <source>
        <dbReference type="SAM" id="Phobius"/>
    </source>
</evidence>